<evidence type="ECO:0000313" key="6">
    <source>
        <dbReference type="EMBL" id="CAH3015945.1"/>
    </source>
</evidence>
<dbReference type="InterPro" id="IPR011993">
    <property type="entry name" value="PH-like_dom_sf"/>
</dbReference>
<dbReference type="InterPro" id="IPR055251">
    <property type="entry name" value="SOS1_NGEF_PH"/>
</dbReference>
<sequence>MPIRACDIPNSSVRKKYEQFGDFEELKESQHIKLPEAKRSVLQQKDNLPNLNEVPFSQLSGRKQEKKANRNVTSKSSSSELIHSEDVIKTSKGGSQDRVMFLFDHQLVYCKKDILKKNGVTYKGRIDMDDCTVIWLRDGEETLDRSPLNNA</sequence>
<evidence type="ECO:0000256" key="1">
    <source>
        <dbReference type="ARBA" id="ARBA00004496"/>
    </source>
</evidence>
<dbReference type="Pfam" id="PF22697">
    <property type="entry name" value="SOS1_NGEF_PH"/>
    <property type="match status" value="1"/>
</dbReference>
<comment type="caution">
    <text evidence="6">The sequence shown here is derived from an EMBL/GenBank/DDBJ whole genome shotgun (WGS) entry which is preliminary data.</text>
</comment>
<protein>
    <recommendedName>
        <fullName evidence="5">SOS1/NGEF-like PH domain-containing protein</fullName>
    </recommendedName>
</protein>
<evidence type="ECO:0000256" key="4">
    <source>
        <dbReference type="SAM" id="MobiDB-lite"/>
    </source>
</evidence>
<proteinExistence type="predicted"/>
<dbReference type="EMBL" id="CALNXI010000032">
    <property type="protein sequence ID" value="CAH3015945.1"/>
    <property type="molecule type" value="Genomic_DNA"/>
</dbReference>
<dbReference type="SUPFAM" id="SSF50729">
    <property type="entry name" value="PH domain-like"/>
    <property type="match status" value="1"/>
</dbReference>
<comment type="subcellular location">
    <subcellularLocation>
        <location evidence="1">Cytoplasm</location>
    </subcellularLocation>
</comment>
<feature type="compositionally biased region" description="Polar residues" evidence="4">
    <location>
        <begin position="41"/>
        <end position="61"/>
    </location>
</feature>
<evidence type="ECO:0000259" key="5">
    <source>
        <dbReference type="Pfam" id="PF22697"/>
    </source>
</evidence>
<keyword evidence="3" id="KW-0344">Guanine-nucleotide releasing factor</keyword>
<dbReference type="PANTHER" id="PTHR47544">
    <property type="entry name" value="RHO GUANINE NUCLEOTIDE EXCHANGE FACTOR 4"/>
    <property type="match status" value="1"/>
</dbReference>
<evidence type="ECO:0000256" key="3">
    <source>
        <dbReference type="ARBA" id="ARBA00022658"/>
    </source>
</evidence>
<organism evidence="6 7">
    <name type="scientific">Porites evermanni</name>
    <dbReference type="NCBI Taxonomy" id="104178"/>
    <lineage>
        <taxon>Eukaryota</taxon>
        <taxon>Metazoa</taxon>
        <taxon>Cnidaria</taxon>
        <taxon>Anthozoa</taxon>
        <taxon>Hexacorallia</taxon>
        <taxon>Scleractinia</taxon>
        <taxon>Fungiina</taxon>
        <taxon>Poritidae</taxon>
        <taxon>Porites</taxon>
    </lineage>
</organism>
<gene>
    <name evidence="6" type="ORF">PEVE_00023978</name>
</gene>
<dbReference type="Gene3D" id="2.30.29.30">
    <property type="entry name" value="Pleckstrin-homology domain (PH domain)/Phosphotyrosine-binding domain (PTB)"/>
    <property type="match status" value="1"/>
</dbReference>
<dbReference type="Proteomes" id="UP001159427">
    <property type="component" value="Unassembled WGS sequence"/>
</dbReference>
<feature type="domain" description="SOS1/NGEF-like PH" evidence="5">
    <location>
        <begin position="78"/>
        <end position="140"/>
    </location>
</feature>
<evidence type="ECO:0000313" key="7">
    <source>
        <dbReference type="Proteomes" id="UP001159427"/>
    </source>
</evidence>
<feature type="region of interest" description="Disordered" evidence="4">
    <location>
        <begin position="37"/>
        <end position="92"/>
    </location>
</feature>
<dbReference type="PANTHER" id="PTHR47544:SF3">
    <property type="entry name" value="RHO GUANINE NUCLEOTIDE EXCHANGE FACTOR 4 ISOFORM X1"/>
    <property type="match status" value="1"/>
</dbReference>
<name>A0ABN8LIC7_9CNID</name>
<reference evidence="6 7" key="1">
    <citation type="submission" date="2022-05" db="EMBL/GenBank/DDBJ databases">
        <authorList>
            <consortium name="Genoscope - CEA"/>
            <person name="William W."/>
        </authorList>
    </citation>
    <scope>NUCLEOTIDE SEQUENCE [LARGE SCALE GENOMIC DNA]</scope>
</reference>
<keyword evidence="2" id="KW-0963">Cytoplasm</keyword>
<evidence type="ECO:0000256" key="2">
    <source>
        <dbReference type="ARBA" id="ARBA00022490"/>
    </source>
</evidence>
<keyword evidence="7" id="KW-1185">Reference proteome</keyword>
<accession>A0ABN8LIC7</accession>